<dbReference type="Pfam" id="PF13432">
    <property type="entry name" value="TPR_16"/>
    <property type="match status" value="2"/>
</dbReference>
<dbReference type="PROSITE" id="PS50293">
    <property type="entry name" value="TPR_REGION"/>
    <property type="match status" value="1"/>
</dbReference>
<evidence type="ECO:0000256" key="2">
    <source>
        <dbReference type="ARBA" id="ARBA00022803"/>
    </source>
</evidence>
<dbReference type="SMART" id="SM00028">
    <property type="entry name" value="TPR"/>
    <property type="match status" value="4"/>
</dbReference>
<dbReference type="Pfam" id="PF13374">
    <property type="entry name" value="TPR_10"/>
    <property type="match status" value="1"/>
</dbReference>
<keyword evidence="6" id="KW-1185">Reference proteome</keyword>
<dbReference type="Pfam" id="PF01075">
    <property type="entry name" value="Glyco_transf_9"/>
    <property type="match status" value="1"/>
</dbReference>
<evidence type="ECO:0000313" key="6">
    <source>
        <dbReference type="Proteomes" id="UP001629367"/>
    </source>
</evidence>
<feature type="repeat" description="TPR" evidence="3">
    <location>
        <begin position="150"/>
        <end position="183"/>
    </location>
</feature>
<dbReference type="PANTHER" id="PTHR44858:SF1">
    <property type="entry name" value="UDP-N-ACETYLGLUCOSAMINE--PEPTIDE N-ACETYLGLUCOSAMINYLTRANSFERASE SPINDLY-RELATED"/>
    <property type="match status" value="1"/>
</dbReference>
<proteinExistence type="predicted"/>
<dbReference type="InterPro" id="IPR050498">
    <property type="entry name" value="Ycf3"/>
</dbReference>
<keyword evidence="1" id="KW-0677">Repeat</keyword>
<reference evidence="5 6" key="1">
    <citation type="journal article" date="2024" name="Chem. Sci.">
        <title>Discovery of megapolipeptins by genome mining of a Burkholderiales bacteria collection.</title>
        <authorList>
            <person name="Paulo B.S."/>
            <person name="Recchia M.J.J."/>
            <person name="Lee S."/>
            <person name="Fergusson C.H."/>
            <person name="Romanowski S.B."/>
            <person name="Hernandez A."/>
            <person name="Krull N."/>
            <person name="Liu D.Y."/>
            <person name="Cavanagh H."/>
            <person name="Bos A."/>
            <person name="Gray C.A."/>
            <person name="Murphy B.T."/>
            <person name="Linington R.G."/>
            <person name="Eustaquio A.S."/>
        </authorList>
    </citation>
    <scope>NUCLEOTIDE SEQUENCE [LARGE SCALE GENOMIC DNA]</scope>
    <source>
        <strain evidence="5 6">RL17-335-BIF-A</strain>
    </source>
</reference>
<protein>
    <submittedName>
        <fullName evidence="5">Tetratricopeptide repeat-containing glycosyltransferase family protein</fullName>
    </submittedName>
</protein>
<evidence type="ECO:0000256" key="1">
    <source>
        <dbReference type="ARBA" id="ARBA00022737"/>
    </source>
</evidence>
<gene>
    <name evidence="5" type="ORF">PQQ68_31500</name>
</gene>
<dbReference type="Gene3D" id="1.25.40.10">
    <property type="entry name" value="Tetratricopeptide repeat domain"/>
    <property type="match status" value="1"/>
</dbReference>
<dbReference type="PANTHER" id="PTHR44858">
    <property type="entry name" value="TETRATRICOPEPTIDE REPEAT PROTEIN 6"/>
    <property type="match status" value="1"/>
</dbReference>
<dbReference type="SUPFAM" id="SSF53756">
    <property type="entry name" value="UDP-Glycosyltransferase/glycogen phosphorylase"/>
    <property type="match status" value="1"/>
</dbReference>
<dbReference type="SUPFAM" id="SSF48452">
    <property type="entry name" value="TPR-like"/>
    <property type="match status" value="1"/>
</dbReference>
<dbReference type="InterPro" id="IPR011990">
    <property type="entry name" value="TPR-like_helical_dom_sf"/>
</dbReference>
<dbReference type="InterPro" id="IPR019734">
    <property type="entry name" value="TPR_rpt"/>
</dbReference>
<dbReference type="RefSeq" id="WP_408218475.1">
    <property type="nucleotide sequence ID" value="NZ_JAQQBZ010000033.1"/>
</dbReference>
<organism evidence="5 6">
    <name type="scientific">Paraburkholderia dilworthii</name>
    <dbReference type="NCBI Taxonomy" id="948106"/>
    <lineage>
        <taxon>Bacteria</taxon>
        <taxon>Pseudomonadati</taxon>
        <taxon>Pseudomonadota</taxon>
        <taxon>Betaproteobacteria</taxon>
        <taxon>Burkholderiales</taxon>
        <taxon>Burkholderiaceae</taxon>
        <taxon>Paraburkholderia</taxon>
    </lineage>
</organism>
<dbReference type="EMBL" id="JAQQBZ010000033">
    <property type="protein sequence ID" value="MFM0597570.1"/>
    <property type="molecule type" value="Genomic_DNA"/>
</dbReference>
<accession>A0ABW9DHD0</accession>
<feature type="repeat" description="TPR" evidence="3">
    <location>
        <begin position="184"/>
        <end position="217"/>
    </location>
</feature>
<evidence type="ECO:0000313" key="5">
    <source>
        <dbReference type="EMBL" id="MFM0597570.1"/>
    </source>
</evidence>
<feature type="compositionally biased region" description="Basic and acidic residues" evidence="4">
    <location>
        <begin position="1"/>
        <end position="10"/>
    </location>
</feature>
<feature type="region of interest" description="Disordered" evidence="4">
    <location>
        <begin position="1"/>
        <end position="49"/>
    </location>
</feature>
<dbReference type="Gene3D" id="3.40.50.2000">
    <property type="entry name" value="Glycogen Phosphorylase B"/>
    <property type="match status" value="1"/>
</dbReference>
<evidence type="ECO:0000256" key="3">
    <source>
        <dbReference type="PROSITE-ProRule" id="PRU00339"/>
    </source>
</evidence>
<dbReference type="PROSITE" id="PS50005">
    <property type="entry name" value="TPR"/>
    <property type="match status" value="2"/>
</dbReference>
<comment type="caution">
    <text evidence="5">The sequence shown here is derived from an EMBL/GenBank/DDBJ whole genome shotgun (WGS) entry which is preliminary data.</text>
</comment>
<dbReference type="Proteomes" id="UP001629367">
    <property type="component" value="Unassembled WGS sequence"/>
</dbReference>
<sequence>MHDMRRRSIDLLHAQQPVRLHTHGKRTGRVTETPLPTSPAASSTPSDDLSRLHDRAVTAYQAGRFDEVQTLASQILEHNAEHVGALHLRGLLALVSGHAEAAHTWLERAIQIHPEPIFYNTLYAIQLRLGDFAGAIDSLRQGLAIGPDFAALHYNLALTLQHHDCLDEAAVSYRRTLELDPDNSAAHNNLGRIYGDLGALDEAERHYRRALELAPANLIARNNLAMALLATGRYEEAWPYFEDRWISFKHADGTPAREPVQVPLPRWSGEDLRLGIDKPIKLMAHKNLLVLDEQGFGDSLQFVRYLPLLLERFPLVGYVCPPALRRLYEQSLCSRWPGLVLLDTVPADLTEWDCYCPLMSLPMAFHTQVNTIPAELPYLHADSKQAAIWRVRLEALPTRHLPRVGIVWAGGHSGIAIDRLRSLTFAQIAPLLALPHIHWISLQKTDDPSKRATSAVGAGLNSTPLTDWTADLTDFADTAALIANLDLVISVDTSVAHLAAAMDKPVWLLNRFAGCWRWLQGRDDSPWYASLRLFTQPRRGDWDDVLTRVASALQQRFPHAAAPLQNPH</sequence>
<feature type="compositionally biased region" description="Low complexity" evidence="4">
    <location>
        <begin position="34"/>
        <end position="47"/>
    </location>
</feature>
<dbReference type="Pfam" id="PF00515">
    <property type="entry name" value="TPR_1"/>
    <property type="match status" value="1"/>
</dbReference>
<name>A0ABW9DHD0_9BURK</name>
<evidence type="ECO:0000256" key="4">
    <source>
        <dbReference type="SAM" id="MobiDB-lite"/>
    </source>
</evidence>
<keyword evidence="2 3" id="KW-0802">TPR repeat</keyword>
<dbReference type="InterPro" id="IPR002201">
    <property type="entry name" value="Glyco_trans_9"/>
</dbReference>